<accession>A0A853IXX7</accession>
<dbReference type="EMBL" id="JACCKX010000001">
    <property type="protein sequence ID" value="NZA01389.1"/>
    <property type="molecule type" value="Genomic_DNA"/>
</dbReference>
<dbReference type="RefSeq" id="WP_180549870.1">
    <property type="nucleotide sequence ID" value="NZ_JACCKX010000001.1"/>
</dbReference>
<evidence type="ECO:0000256" key="1">
    <source>
        <dbReference type="SAM" id="MobiDB-lite"/>
    </source>
</evidence>
<dbReference type="AlphaFoldDB" id="A0A853IXX7"/>
<feature type="compositionally biased region" description="Low complexity" evidence="1">
    <location>
        <begin position="162"/>
        <end position="172"/>
    </location>
</feature>
<comment type="caution">
    <text evidence="2">The sequence shown here is derived from an EMBL/GenBank/DDBJ whole genome shotgun (WGS) entry which is preliminary data.</text>
</comment>
<protein>
    <submittedName>
        <fullName evidence="2">Uncharacterized protein</fullName>
    </submittedName>
</protein>
<dbReference type="Proteomes" id="UP000589716">
    <property type="component" value="Unassembled WGS sequence"/>
</dbReference>
<sequence length="198" mass="20857">MKAVLVALPERDAFALTLFVGKVLEGWQCDAADLAHPVPAGDLYVVDMDAWLARHGRAQAGAELAALVGERPAVLVGNVPAQVAAHGAPWVVLPRPYGAQSMRSALEEAWTARARPTAAPADVAPAPAEVFFSTSAFGFSTAEPMRVAQATPPPTLGEGPCRSRPSAPAWTARRTRPAAISCASWATAWRSPGRSRWA</sequence>
<name>A0A853IXX7_9BURK</name>
<feature type="region of interest" description="Disordered" evidence="1">
    <location>
        <begin position="151"/>
        <end position="173"/>
    </location>
</feature>
<evidence type="ECO:0000313" key="2">
    <source>
        <dbReference type="EMBL" id="NZA01389.1"/>
    </source>
</evidence>
<organism evidence="2 3">
    <name type="scientific">Ottowia beijingensis</name>
    <dbReference type="NCBI Taxonomy" id="1207057"/>
    <lineage>
        <taxon>Bacteria</taxon>
        <taxon>Pseudomonadati</taxon>
        <taxon>Pseudomonadota</taxon>
        <taxon>Betaproteobacteria</taxon>
        <taxon>Burkholderiales</taxon>
        <taxon>Comamonadaceae</taxon>
        <taxon>Ottowia</taxon>
    </lineage>
</organism>
<proteinExistence type="predicted"/>
<keyword evidence="3" id="KW-1185">Reference proteome</keyword>
<reference evidence="2 3" key="1">
    <citation type="submission" date="2020-07" db="EMBL/GenBank/DDBJ databases">
        <authorList>
            <person name="Maaloum M."/>
        </authorList>
    </citation>
    <scope>NUCLEOTIDE SEQUENCE [LARGE SCALE GENOMIC DNA]</scope>
    <source>
        <strain evidence="2 3">GCS-AN-3</strain>
    </source>
</reference>
<evidence type="ECO:0000313" key="3">
    <source>
        <dbReference type="Proteomes" id="UP000589716"/>
    </source>
</evidence>
<gene>
    <name evidence="2" type="ORF">H0I39_05730</name>
</gene>